<feature type="domain" description="Peptidase A1" evidence="3">
    <location>
        <begin position="1"/>
        <end position="372"/>
    </location>
</feature>
<dbReference type="Gene3D" id="2.40.70.10">
    <property type="entry name" value="Acid Proteases"/>
    <property type="match status" value="2"/>
</dbReference>
<gene>
    <name evidence="4" type="ORF">AAF712_001657</name>
</gene>
<evidence type="ECO:0000256" key="1">
    <source>
        <dbReference type="ARBA" id="ARBA00007447"/>
    </source>
</evidence>
<dbReference type="InterPro" id="IPR034164">
    <property type="entry name" value="Pepsin-like_dom"/>
</dbReference>
<evidence type="ECO:0000313" key="4">
    <source>
        <dbReference type="EMBL" id="KAL0071099.1"/>
    </source>
</evidence>
<dbReference type="Pfam" id="PF00026">
    <property type="entry name" value="Asp"/>
    <property type="match status" value="2"/>
</dbReference>
<dbReference type="InterPro" id="IPR021109">
    <property type="entry name" value="Peptidase_aspartic_dom_sf"/>
</dbReference>
<dbReference type="PANTHER" id="PTHR47966">
    <property type="entry name" value="BETA-SITE APP-CLEAVING ENZYME, ISOFORM A-RELATED"/>
    <property type="match status" value="1"/>
</dbReference>
<keyword evidence="5" id="KW-1185">Reference proteome</keyword>
<dbReference type="PROSITE" id="PS51767">
    <property type="entry name" value="PEPTIDASE_A1"/>
    <property type="match status" value="1"/>
</dbReference>
<comment type="caution">
    <text evidence="4">The sequence shown here is derived from an EMBL/GenBank/DDBJ whole genome shotgun (WGS) entry which is preliminary data.</text>
</comment>
<accession>A0ABR3ACH1</accession>
<dbReference type="SUPFAM" id="SSF50630">
    <property type="entry name" value="Acid proteases"/>
    <property type="match status" value="1"/>
</dbReference>
<dbReference type="InterPro" id="IPR033121">
    <property type="entry name" value="PEPTIDASE_A1"/>
</dbReference>
<proteinExistence type="inferred from homology"/>
<evidence type="ECO:0000313" key="5">
    <source>
        <dbReference type="Proteomes" id="UP001437256"/>
    </source>
</evidence>
<dbReference type="EMBL" id="JBBXMP010000004">
    <property type="protein sequence ID" value="KAL0071099.1"/>
    <property type="molecule type" value="Genomic_DNA"/>
</dbReference>
<comment type="similarity">
    <text evidence="1">Belongs to the peptidase A1 family.</text>
</comment>
<organism evidence="4 5">
    <name type="scientific">Marasmius tenuissimus</name>
    <dbReference type="NCBI Taxonomy" id="585030"/>
    <lineage>
        <taxon>Eukaryota</taxon>
        <taxon>Fungi</taxon>
        <taxon>Dikarya</taxon>
        <taxon>Basidiomycota</taxon>
        <taxon>Agaricomycotina</taxon>
        <taxon>Agaricomycetes</taxon>
        <taxon>Agaricomycetidae</taxon>
        <taxon>Agaricales</taxon>
        <taxon>Marasmiineae</taxon>
        <taxon>Marasmiaceae</taxon>
        <taxon>Marasmius</taxon>
    </lineage>
</organism>
<feature type="region of interest" description="Disordered" evidence="2">
    <location>
        <begin position="397"/>
        <end position="441"/>
    </location>
</feature>
<name>A0ABR3ACH1_9AGAR</name>
<evidence type="ECO:0000259" key="3">
    <source>
        <dbReference type="PROSITE" id="PS51767"/>
    </source>
</evidence>
<dbReference type="Proteomes" id="UP001437256">
    <property type="component" value="Unassembled WGS sequence"/>
</dbReference>
<evidence type="ECO:0000256" key="2">
    <source>
        <dbReference type="SAM" id="MobiDB-lite"/>
    </source>
</evidence>
<dbReference type="CDD" id="cd05471">
    <property type="entry name" value="pepsin_like"/>
    <property type="match status" value="1"/>
</dbReference>
<dbReference type="InterPro" id="IPR001461">
    <property type="entry name" value="Aspartic_peptidase_A1"/>
</dbReference>
<sequence>MSTMRYQQASFQSTGLDVRLLYGDSFTGTYAYGLIGQDSVNLAGSGVKDQYFGAINSTNTSVLQVGSSGIFGLGFPINSAIWMELFEANYVTRNNWGTEDHIQKRAYNRLNFPPISDLARRDLSSLNQLKTRQSPTISVVEEILSSWDLYGPFITRLISSQKLYPMATITLQRNTVDVGGNAGLLSIGELPSGVKNDSLTWVPLRTYAPEQGGLAAPPDSPGEIYPIAWEIPLDDVYLDGEKIPRSTLASSDISFSALVDTGNSLIRGPADSIQFIQRAIGGGSRFSCSTPHTLSFEIGGKMFPVDPRDFISPKDNTRQCGMNVVATDTPHEGGGYLFSWSLGDPFLKSVLSSYYYGNLTHPSQDPPRLGFLSTVPSDADDRYMDALRAANEGKNRFPAFAEAPPTGTPPVFGTNSNGVPMAQPTDGSTSRNNGAPPGPIRRIGLPSWVGSVFVAAGTYLSG</sequence>
<protein>
    <recommendedName>
        <fullName evidence="3">Peptidase A1 domain-containing protein</fullName>
    </recommendedName>
</protein>
<reference evidence="4 5" key="1">
    <citation type="submission" date="2024-05" db="EMBL/GenBank/DDBJ databases">
        <title>A draft genome resource for the thread blight pathogen Marasmius tenuissimus strain MS-2.</title>
        <authorList>
            <person name="Yulfo-Soto G.E."/>
            <person name="Baruah I.K."/>
            <person name="Amoako-Attah I."/>
            <person name="Bukari Y."/>
            <person name="Meinhardt L.W."/>
            <person name="Bailey B.A."/>
            <person name="Cohen S.P."/>
        </authorList>
    </citation>
    <scope>NUCLEOTIDE SEQUENCE [LARGE SCALE GENOMIC DNA]</scope>
    <source>
        <strain evidence="4 5">MS-2</strain>
    </source>
</reference>